<dbReference type="CDD" id="cd06587">
    <property type="entry name" value="VOC"/>
    <property type="match status" value="1"/>
</dbReference>
<dbReference type="Pfam" id="PF18029">
    <property type="entry name" value="Glyoxalase_6"/>
    <property type="match status" value="1"/>
</dbReference>
<reference evidence="1" key="1">
    <citation type="submission" date="2019-07" db="EMBL/GenBank/DDBJ databases">
        <title>Genomic Encyclopedia of Type Strains, Phase IV (KMG-IV): sequencing the most valuable type-strain genomes for metagenomic binning, comparative biology and taxonomic classification.</title>
        <authorList>
            <person name="Goeker M."/>
        </authorList>
    </citation>
    <scope>NUCLEOTIDE SEQUENCE</scope>
    <source>
        <strain evidence="1">DSM 44596</strain>
    </source>
</reference>
<dbReference type="SUPFAM" id="SSF54593">
    <property type="entry name" value="Glyoxalase/Bleomycin resistance protein/Dihydroxybiphenyl dioxygenase"/>
    <property type="match status" value="1"/>
</dbReference>
<dbReference type="InterPro" id="IPR029068">
    <property type="entry name" value="Glyas_Bleomycin-R_OHBP_Dase"/>
</dbReference>
<dbReference type="InterPro" id="IPR041581">
    <property type="entry name" value="Glyoxalase_6"/>
</dbReference>
<dbReference type="PANTHER" id="PTHR35908">
    <property type="entry name" value="HYPOTHETICAL FUSION PROTEIN"/>
    <property type="match status" value="1"/>
</dbReference>
<proteinExistence type="predicted"/>
<accession>A0A652YU39</accession>
<organism evidence="1">
    <name type="scientific">Nocardia globerula</name>
    <dbReference type="NCBI Taxonomy" id="1818"/>
    <lineage>
        <taxon>Bacteria</taxon>
        <taxon>Bacillati</taxon>
        <taxon>Actinomycetota</taxon>
        <taxon>Actinomycetes</taxon>
        <taxon>Mycobacteriales</taxon>
        <taxon>Nocardiaceae</taxon>
        <taxon>Nocardia</taxon>
    </lineage>
</organism>
<name>A0A652YU39_NOCGL</name>
<dbReference type="Gene3D" id="3.10.180.10">
    <property type="entry name" value="2,3-Dihydroxybiphenyl 1,2-Dioxygenase, domain 1"/>
    <property type="match status" value="1"/>
</dbReference>
<gene>
    <name evidence="1" type="ORF">FNL38_102757</name>
</gene>
<protein>
    <submittedName>
        <fullName evidence="1">Uncharacterized protein</fullName>
    </submittedName>
</protein>
<sequence>MTLTLGMITFDSLDPGPLARWWAEQLGGSVTKENDGWFYVVEVPGASANFAFQKVPDPTAGKNRIHLDLSSEDLDAEVSRLIEAGASEHHRENMDGFRWVTLTDPDGNQFCVSGAHS</sequence>
<dbReference type="PROSITE" id="PS51819">
    <property type="entry name" value="VOC"/>
    <property type="match status" value="1"/>
</dbReference>
<dbReference type="PANTHER" id="PTHR35908:SF1">
    <property type="entry name" value="CONSERVED PROTEIN"/>
    <property type="match status" value="1"/>
</dbReference>
<evidence type="ECO:0000313" key="1">
    <source>
        <dbReference type="EMBL" id="TYQ06615.1"/>
    </source>
</evidence>
<dbReference type="InterPro" id="IPR037523">
    <property type="entry name" value="VOC_core"/>
</dbReference>
<comment type="caution">
    <text evidence="1">The sequence shown here is derived from an EMBL/GenBank/DDBJ whole genome shotgun (WGS) entry which is preliminary data.</text>
</comment>
<dbReference type="EMBL" id="VNIQ01000002">
    <property type="protein sequence ID" value="TYQ06615.1"/>
    <property type="molecule type" value="Genomic_DNA"/>
</dbReference>
<dbReference type="AlphaFoldDB" id="A0A652YU39"/>